<dbReference type="PROSITE" id="PS50846">
    <property type="entry name" value="HMA_2"/>
    <property type="match status" value="6"/>
</dbReference>
<dbReference type="FunFam" id="3.30.70.100:FF:000001">
    <property type="entry name" value="ATPase copper transporting beta"/>
    <property type="match status" value="5"/>
</dbReference>
<keyword evidence="15" id="KW-0406">Ion transport</keyword>
<evidence type="ECO:0000256" key="9">
    <source>
        <dbReference type="ARBA" id="ARBA00022796"/>
    </source>
</evidence>
<dbReference type="InterPro" id="IPR018303">
    <property type="entry name" value="ATPase_P-typ_P_site"/>
</dbReference>
<dbReference type="EC" id="7.2.2.8" evidence="3"/>
<feature type="domain" description="HMA" evidence="19">
    <location>
        <begin position="125"/>
        <end position="191"/>
    </location>
</feature>
<feature type="transmembrane region" description="Helical" evidence="17">
    <location>
        <begin position="591"/>
        <end position="610"/>
    </location>
</feature>
<dbReference type="GO" id="GO:0005507">
    <property type="term" value="F:copper ion binding"/>
    <property type="evidence" value="ECO:0007669"/>
    <property type="project" value="InterPro"/>
</dbReference>
<feature type="transmembrane region" description="Helical" evidence="17">
    <location>
        <begin position="622"/>
        <end position="644"/>
    </location>
</feature>
<dbReference type="SFLD" id="SFLDF00027">
    <property type="entry name" value="p-type_atpase"/>
    <property type="match status" value="1"/>
</dbReference>
<dbReference type="Gene3D" id="2.70.150.10">
    <property type="entry name" value="Calcium-transporting ATPase, cytoplasmic transduction domain A"/>
    <property type="match status" value="1"/>
</dbReference>
<keyword evidence="21" id="KW-1185">Reference proteome</keyword>
<keyword evidence="13 17" id="KW-1133">Transmembrane helix</keyword>
<dbReference type="InterPro" id="IPR006121">
    <property type="entry name" value="HMA_dom"/>
</dbReference>
<dbReference type="InterPro" id="IPR059000">
    <property type="entry name" value="ATPase_P-type_domA"/>
</dbReference>
<organism evidence="20 21">
    <name type="scientific">Scleropages formosus</name>
    <name type="common">Asian bonytongue</name>
    <name type="synonym">Osteoglossum formosum</name>
    <dbReference type="NCBI Taxonomy" id="113540"/>
    <lineage>
        <taxon>Eukaryota</taxon>
        <taxon>Metazoa</taxon>
        <taxon>Chordata</taxon>
        <taxon>Craniata</taxon>
        <taxon>Vertebrata</taxon>
        <taxon>Euteleostomi</taxon>
        <taxon>Actinopterygii</taxon>
        <taxon>Neopterygii</taxon>
        <taxon>Teleostei</taxon>
        <taxon>Osteoglossocephala</taxon>
        <taxon>Osteoglossomorpha</taxon>
        <taxon>Osteoglossiformes</taxon>
        <taxon>Osteoglossidae</taxon>
        <taxon>Scleropages</taxon>
    </lineage>
</organism>
<dbReference type="Pfam" id="PF00122">
    <property type="entry name" value="E1-E2_ATPase"/>
    <property type="match status" value="1"/>
</dbReference>
<keyword evidence="12" id="KW-1278">Translocase</keyword>
<dbReference type="PRINTS" id="PR00119">
    <property type="entry name" value="CATATPASE"/>
</dbReference>
<sequence length="1306" mass="139852">MPFYLAPFSLQENCGSRRKVAFDNLAYDPGSLSELHPRCGCLGDAVIQVTGMTYPSCAQAVEGRLSELRGVVGARVSLDSGKARLEFDSLVITVREICEKIQEMGFGASEEAEPKSDTAGGTGECLVTIRVGGMTCASCVSAIEGRLGQLPGVRRVRVSLGDQEAVVIYTPELLQEEDLRARIEEMGFDASVPGVPGLSGPAAGYAGETLNNGGFISGGERDAAEVTLLVEGIHCKSCVGNITQHLSGRAGVRGVHVSPDTGTVSLWYDRSVVSVETLRQVIESIPPGKFKVTVPSGETPVSALRTFDPENSAGRSPWETVTISISGMTCDSCVRAIEGSISQRTGVCQVRVSLAEQKGTVSYNPLATSPEELRAAVEEMGFDAALPGNRRGSGGGCGTTGRHGYCSWATLYCDIKYSSREVNVQKCFLRVSGMTCASCVSNVERNLQKHKGVVSVLVALVAGQAEVKYDPRVLDAARIARLLEDLGFGAELIEDDAVTQGKVDLTVTGMTCASCVHRIETRLSETRGVLEASVALVTSKASVKFDPEVLGARDIIRVIEGLGFGAALMKRDGITSHLDHREEIQHWKHSFLLSLVFGVPVMGLMIYMMVMDGDHHQGGAMLLPGLSVLNLAFFLLCTPVQVFGGRYLYIQAYKSLKHGSANMDVLIVLATTIAYVYSCVVLLVAVGERAEQSPVTFFDTPPMLFVFITLGRWLEHIAKSKTSEALAKLMSLQATDATVVTLGTDNSILSEEQVPVELVQRGDIVKVVPGGKFPVDGKVIEGSSLADESLITGEPMPVTKKPGSTVIAGSINGQGSLLVQATHVGADTTLSQIVRLVEEAQTSKAPIQQFADRLSGYFVPFIIVVSVATLVAWLAVGFVNFNVVAEYFPIRAVMFDKTGTITNGVPRVMRVLVLWERARMSLRKVLAVVGTAEASSEHPLGVAVAKYCREELETDALGYCTDFQSVPGCGISCKVSNVEPLLKTDPPGVQLALPSYSVLIGNREWMRRNGLQVTPDVDEAMSSHESKGQTAILVAIDGVLCAMLAIADTVKAESALAVHTLKSKGVEVVMITGDNRRTARAIASQVGIRKVFAEVLPSHKVAKVRELQERGWKVAMVGDGVNDSPALAQADVGIAIGTGTDVAIEAADIVLIRNDLLDVVASIELSKKTVQRIRINFVFALIYNLLGIPIAAGVFLPLGLVLQPWMGSAAMAASSVSVVVSSLLLRLYKKTSAEYYESLAQGRMRSLSPSQVSTHVGLDDRRRSPRLPGDRDRVGGGSRRSLPRGAAALWEQWSLREQGKKEHFVV</sequence>
<evidence type="ECO:0000256" key="12">
    <source>
        <dbReference type="ARBA" id="ARBA00022967"/>
    </source>
</evidence>
<dbReference type="FunFam" id="3.40.50.1000:FF:000092">
    <property type="entry name" value="copper-transporting ATPase 1 isoform X2"/>
    <property type="match status" value="1"/>
</dbReference>
<keyword evidence="14" id="KW-0186">Copper</keyword>
<feature type="domain" description="HMA" evidence="19">
    <location>
        <begin position="43"/>
        <end position="109"/>
    </location>
</feature>
<dbReference type="SFLD" id="SFLDG00002">
    <property type="entry name" value="C1.7:_P-type_atpase_like"/>
    <property type="match status" value="1"/>
</dbReference>
<dbReference type="InterPro" id="IPR017969">
    <property type="entry name" value="Heavy-metal-associated_CS"/>
</dbReference>
<evidence type="ECO:0000256" key="1">
    <source>
        <dbReference type="ARBA" id="ARBA00004166"/>
    </source>
</evidence>
<feature type="transmembrane region" description="Helical" evidence="17">
    <location>
        <begin position="1205"/>
        <end position="1225"/>
    </location>
</feature>
<dbReference type="Gene3D" id="3.40.50.1000">
    <property type="entry name" value="HAD superfamily/HAD-like"/>
    <property type="match status" value="1"/>
</dbReference>
<dbReference type="InterPro" id="IPR006122">
    <property type="entry name" value="HMA_Cu_ion-bd"/>
</dbReference>
<keyword evidence="8 17" id="KW-0547">Nucleotide-binding</keyword>
<dbReference type="GO" id="GO:0016887">
    <property type="term" value="F:ATP hydrolysis activity"/>
    <property type="evidence" value="ECO:0007669"/>
    <property type="project" value="InterPro"/>
</dbReference>
<dbReference type="FunFam" id="2.70.150.10:FF:000002">
    <property type="entry name" value="Copper-transporting ATPase 1, putative"/>
    <property type="match status" value="1"/>
</dbReference>
<feature type="domain" description="HMA" evidence="19">
    <location>
        <begin position="425"/>
        <end position="491"/>
    </location>
</feature>
<comment type="subcellular location">
    <subcellularLocation>
        <location evidence="1">Golgi apparatus</location>
        <location evidence="1">trans-Golgi network membrane</location>
        <topology evidence="1">Multi-pass membrane protein</topology>
    </subcellularLocation>
    <subcellularLocation>
        <location evidence="17">Membrane</location>
    </subcellularLocation>
</comment>
<evidence type="ECO:0000256" key="8">
    <source>
        <dbReference type="ARBA" id="ARBA00022741"/>
    </source>
</evidence>
<dbReference type="NCBIfam" id="TIGR01494">
    <property type="entry name" value="ATPase_P-type"/>
    <property type="match status" value="2"/>
</dbReference>
<dbReference type="PANTHER" id="PTHR43520">
    <property type="entry name" value="ATP7, ISOFORM B"/>
    <property type="match status" value="1"/>
</dbReference>
<dbReference type="InterPro" id="IPR008250">
    <property type="entry name" value="ATPase_P-typ_transduc_dom_A_sf"/>
</dbReference>
<evidence type="ECO:0000256" key="13">
    <source>
        <dbReference type="ARBA" id="ARBA00022989"/>
    </source>
</evidence>
<feature type="compositionally biased region" description="Basic and acidic residues" evidence="18">
    <location>
        <begin position="1257"/>
        <end position="1274"/>
    </location>
</feature>
<evidence type="ECO:0000256" key="11">
    <source>
        <dbReference type="ARBA" id="ARBA00022842"/>
    </source>
</evidence>
<evidence type="ECO:0000256" key="6">
    <source>
        <dbReference type="ARBA" id="ARBA00022723"/>
    </source>
</evidence>
<accession>A0A8C9TLU0</accession>
<dbReference type="NCBIfam" id="TIGR01525">
    <property type="entry name" value="ATPase-IB_hvy"/>
    <property type="match status" value="1"/>
</dbReference>
<dbReference type="Gene3D" id="3.30.70.100">
    <property type="match status" value="6"/>
</dbReference>
<evidence type="ECO:0000256" key="2">
    <source>
        <dbReference type="ARBA" id="ARBA00006024"/>
    </source>
</evidence>
<dbReference type="InterPro" id="IPR044492">
    <property type="entry name" value="P_typ_ATPase_HD_dom"/>
</dbReference>
<gene>
    <name evidence="20" type="primary">ATP7B</name>
    <name evidence="20" type="synonym">atp7b</name>
</gene>
<keyword evidence="7" id="KW-0677">Repeat</keyword>
<dbReference type="FunFam" id="3.40.1110.10:FF:000023">
    <property type="entry name" value="Copper-transporting ATPase 1, putative"/>
    <property type="match status" value="1"/>
</dbReference>
<proteinExistence type="inferred from homology"/>
<dbReference type="PANTHER" id="PTHR43520:SF29">
    <property type="entry name" value="COPPER-TRANSPORTING ATPASE 1"/>
    <property type="match status" value="1"/>
</dbReference>
<keyword evidence="4" id="KW-0813">Transport</keyword>
<evidence type="ECO:0000256" key="17">
    <source>
        <dbReference type="RuleBase" id="RU362081"/>
    </source>
</evidence>
<feature type="domain" description="HMA" evidence="19">
    <location>
        <begin position="224"/>
        <end position="290"/>
    </location>
</feature>
<reference evidence="20 21" key="1">
    <citation type="submission" date="2019-04" db="EMBL/GenBank/DDBJ databases">
        <authorList>
            <consortium name="Wellcome Sanger Institute Data Sharing"/>
        </authorList>
    </citation>
    <scope>NUCLEOTIDE SEQUENCE [LARGE SCALE GENOMIC DNA]</scope>
</reference>
<dbReference type="InterPro" id="IPR036412">
    <property type="entry name" value="HAD-like_sf"/>
</dbReference>
<dbReference type="PRINTS" id="PR00942">
    <property type="entry name" value="CUATPASEI"/>
</dbReference>
<feature type="transmembrane region" description="Helical" evidence="17">
    <location>
        <begin position="857"/>
        <end position="881"/>
    </location>
</feature>
<feature type="transmembrane region" description="Helical" evidence="17">
    <location>
        <begin position="665"/>
        <end position="686"/>
    </location>
</feature>
<dbReference type="Proteomes" id="UP000694397">
    <property type="component" value="Chromosome 14"/>
</dbReference>
<dbReference type="SUPFAM" id="SSF55008">
    <property type="entry name" value="HMA, heavy metal-associated domain"/>
    <property type="match status" value="6"/>
</dbReference>
<reference evidence="20" key="3">
    <citation type="submission" date="2025-09" db="UniProtKB">
        <authorList>
            <consortium name="Ensembl"/>
        </authorList>
    </citation>
    <scope>IDENTIFICATION</scope>
</reference>
<keyword evidence="5 17" id="KW-0812">Transmembrane</keyword>
<dbReference type="GO" id="GO:0005524">
    <property type="term" value="F:ATP binding"/>
    <property type="evidence" value="ECO:0007669"/>
    <property type="project" value="UniProtKB-UniRule"/>
</dbReference>
<keyword evidence="16 17" id="KW-0472">Membrane</keyword>
<evidence type="ECO:0000256" key="18">
    <source>
        <dbReference type="SAM" id="MobiDB-lite"/>
    </source>
</evidence>
<feature type="domain" description="HMA" evidence="19">
    <location>
        <begin position="319"/>
        <end position="385"/>
    </location>
</feature>
<dbReference type="CDD" id="cd02094">
    <property type="entry name" value="P-type_ATPase_Cu-like"/>
    <property type="match status" value="1"/>
</dbReference>
<evidence type="ECO:0000313" key="20">
    <source>
        <dbReference type="Ensembl" id="ENSSFOP00015055543.1"/>
    </source>
</evidence>
<dbReference type="PROSITE" id="PS00154">
    <property type="entry name" value="ATPASE_E1_E2"/>
    <property type="match status" value="1"/>
</dbReference>
<comment type="similarity">
    <text evidence="2 17">Belongs to the cation transport ATPase (P-type) (TC 3.A.3) family. Type IB subfamily.</text>
</comment>
<evidence type="ECO:0000256" key="10">
    <source>
        <dbReference type="ARBA" id="ARBA00022840"/>
    </source>
</evidence>
<protein>
    <recommendedName>
        <fullName evidence="3">P-type Cu(+) transporter</fullName>
        <ecNumber evidence="3">7.2.2.8</ecNumber>
    </recommendedName>
</protein>
<dbReference type="SFLD" id="SFLDS00003">
    <property type="entry name" value="Haloacid_Dehalogenase"/>
    <property type="match status" value="1"/>
</dbReference>
<keyword evidence="11" id="KW-0460">Magnesium</keyword>
<name>A0A8C9TLU0_SCLFO</name>
<dbReference type="InterPro" id="IPR023214">
    <property type="entry name" value="HAD_sf"/>
</dbReference>
<evidence type="ECO:0000256" key="7">
    <source>
        <dbReference type="ARBA" id="ARBA00022737"/>
    </source>
</evidence>
<dbReference type="GO" id="GO:0043682">
    <property type="term" value="F:P-type divalent copper transporter activity"/>
    <property type="evidence" value="ECO:0007669"/>
    <property type="project" value="TreeGrafter"/>
</dbReference>
<evidence type="ECO:0000256" key="3">
    <source>
        <dbReference type="ARBA" id="ARBA00012517"/>
    </source>
</evidence>
<dbReference type="Gene3D" id="3.40.1110.10">
    <property type="entry name" value="Calcium-transporting ATPase, cytoplasmic domain N"/>
    <property type="match status" value="1"/>
</dbReference>
<dbReference type="SUPFAM" id="SSF56784">
    <property type="entry name" value="HAD-like"/>
    <property type="match status" value="1"/>
</dbReference>
<evidence type="ECO:0000256" key="16">
    <source>
        <dbReference type="ARBA" id="ARBA00023136"/>
    </source>
</evidence>
<dbReference type="Pfam" id="PF00403">
    <property type="entry name" value="HMA"/>
    <property type="match status" value="6"/>
</dbReference>
<evidence type="ECO:0000256" key="5">
    <source>
        <dbReference type="ARBA" id="ARBA00022692"/>
    </source>
</evidence>
<evidence type="ECO:0000259" key="19">
    <source>
        <dbReference type="PROSITE" id="PS50846"/>
    </source>
</evidence>
<dbReference type="Pfam" id="PF00702">
    <property type="entry name" value="Hydrolase"/>
    <property type="match status" value="1"/>
</dbReference>
<dbReference type="InterPro" id="IPR036163">
    <property type="entry name" value="HMA_dom_sf"/>
</dbReference>
<dbReference type="InterPro" id="IPR001757">
    <property type="entry name" value="P_typ_ATPase"/>
</dbReference>
<feature type="domain" description="HMA" evidence="19">
    <location>
        <begin position="501"/>
        <end position="567"/>
    </location>
</feature>
<keyword evidence="6 17" id="KW-0479">Metal-binding</keyword>
<dbReference type="GO" id="GO:0016020">
    <property type="term" value="C:membrane"/>
    <property type="evidence" value="ECO:0007669"/>
    <property type="project" value="UniProtKB-SubCell"/>
</dbReference>
<evidence type="ECO:0000256" key="14">
    <source>
        <dbReference type="ARBA" id="ARBA00023008"/>
    </source>
</evidence>
<dbReference type="GO" id="GO:0140581">
    <property type="term" value="F:P-type monovalent copper transporter activity"/>
    <property type="evidence" value="ECO:0007669"/>
    <property type="project" value="UniProtKB-EC"/>
</dbReference>
<dbReference type="GO" id="GO:0055070">
    <property type="term" value="P:copper ion homeostasis"/>
    <property type="evidence" value="ECO:0007669"/>
    <property type="project" value="TreeGrafter"/>
</dbReference>
<feature type="transmembrane region" description="Helical" evidence="17">
    <location>
        <begin position="1177"/>
        <end position="1199"/>
    </location>
</feature>
<dbReference type="GO" id="GO:0005802">
    <property type="term" value="C:trans-Golgi network"/>
    <property type="evidence" value="ECO:0007669"/>
    <property type="project" value="UniProtKB-ARBA"/>
</dbReference>
<keyword evidence="9" id="KW-0187">Copper transport</keyword>
<dbReference type="FunFam" id="3.40.50.1000:FF:000144">
    <property type="entry name" value="copper-transporting ATPase 1 isoform X2"/>
    <property type="match status" value="1"/>
</dbReference>
<evidence type="ECO:0000313" key="21">
    <source>
        <dbReference type="Proteomes" id="UP000694397"/>
    </source>
</evidence>
<dbReference type="GeneTree" id="ENSGT00940000155749"/>
<evidence type="ECO:0000256" key="15">
    <source>
        <dbReference type="ARBA" id="ARBA00023065"/>
    </source>
</evidence>
<dbReference type="NCBIfam" id="TIGR00003">
    <property type="entry name" value="copper ion binding protein"/>
    <property type="match status" value="5"/>
</dbReference>
<dbReference type="InterPro" id="IPR023299">
    <property type="entry name" value="ATPase_P-typ_cyto_dom_N"/>
</dbReference>
<dbReference type="SUPFAM" id="SSF81653">
    <property type="entry name" value="Calcium ATPase, transduction domain A"/>
    <property type="match status" value="1"/>
</dbReference>
<dbReference type="CDD" id="cd00371">
    <property type="entry name" value="HMA"/>
    <property type="match status" value="6"/>
</dbReference>
<evidence type="ECO:0000256" key="4">
    <source>
        <dbReference type="ARBA" id="ARBA00022448"/>
    </source>
</evidence>
<dbReference type="InterPro" id="IPR027256">
    <property type="entry name" value="P-typ_ATPase_IB"/>
</dbReference>
<feature type="region of interest" description="Disordered" evidence="18">
    <location>
        <begin position="1247"/>
        <end position="1283"/>
    </location>
</feature>
<keyword evidence="10 17" id="KW-0067">ATP-binding</keyword>
<dbReference type="Ensembl" id="ENSSFOT00015059368.1">
    <property type="protein sequence ID" value="ENSSFOP00015055543.1"/>
    <property type="gene ID" value="ENSSFOG00015002792.2"/>
</dbReference>
<dbReference type="PROSITE" id="PS01047">
    <property type="entry name" value="HMA_1"/>
    <property type="match status" value="4"/>
</dbReference>
<reference evidence="20" key="2">
    <citation type="submission" date="2025-08" db="UniProtKB">
        <authorList>
            <consortium name="Ensembl"/>
        </authorList>
    </citation>
    <scope>IDENTIFICATION</scope>
</reference>